<keyword evidence="1" id="KW-0812">Transmembrane</keyword>
<gene>
    <name evidence="2" type="ORF">I5M32_06005</name>
</gene>
<organism evidence="2 3">
    <name type="scientific">Pedobacter segetis</name>
    <dbReference type="NCBI Taxonomy" id="2793069"/>
    <lineage>
        <taxon>Bacteria</taxon>
        <taxon>Pseudomonadati</taxon>
        <taxon>Bacteroidota</taxon>
        <taxon>Sphingobacteriia</taxon>
        <taxon>Sphingobacteriales</taxon>
        <taxon>Sphingobacteriaceae</taxon>
        <taxon>Pedobacter</taxon>
    </lineage>
</organism>
<keyword evidence="1" id="KW-1133">Transmembrane helix</keyword>
<keyword evidence="1" id="KW-0472">Membrane</keyword>
<evidence type="ECO:0000256" key="1">
    <source>
        <dbReference type="SAM" id="Phobius"/>
    </source>
</evidence>
<protein>
    <submittedName>
        <fullName evidence="2">Uncharacterized protein</fullName>
    </submittedName>
</protein>
<evidence type="ECO:0000313" key="2">
    <source>
        <dbReference type="EMBL" id="MBK0382511.1"/>
    </source>
</evidence>
<feature type="transmembrane region" description="Helical" evidence="1">
    <location>
        <begin position="145"/>
        <end position="169"/>
    </location>
</feature>
<dbReference type="RefSeq" id="WP_200585293.1">
    <property type="nucleotide sequence ID" value="NZ_JAEHFY010000007.1"/>
</dbReference>
<reference evidence="2 3" key="1">
    <citation type="submission" date="2020-12" db="EMBL/GenBank/DDBJ databases">
        <title>Bacterial novel species Pedobacter sp. SD-b isolated from soil.</title>
        <authorList>
            <person name="Jung H.-Y."/>
        </authorList>
    </citation>
    <scope>NUCLEOTIDE SEQUENCE [LARGE SCALE GENOMIC DNA]</scope>
    <source>
        <strain evidence="2 3">SD-b</strain>
    </source>
</reference>
<evidence type="ECO:0000313" key="3">
    <source>
        <dbReference type="Proteomes" id="UP000660024"/>
    </source>
</evidence>
<proteinExistence type="predicted"/>
<keyword evidence="3" id="KW-1185">Reference proteome</keyword>
<dbReference type="EMBL" id="JAEHFY010000007">
    <property type="protein sequence ID" value="MBK0382511.1"/>
    <property type="molecule type" value="Genomic_DNA"/>
</dbReference>
<dbReference type="Proteomes" id="UP000660024">
    <property type="component" value="Unassembled WGS sequence"/>
</dbReference>
<sequence>MKSKAKLAFEMLEQEIELMSSGELENFIGGSGIYIDGAIIDIDQYGHTVVSYDGGCSYSNLGGNVTFYGSSNTGGSYDGWDAMSLMIASGGTAATWAQYAAEVGLGSDAAAGFISASRYFVYADIGYNGYELLSGNGSWEDAGQIALAGAVIASGGSLAFVLGTGLAGWELYEYYRDHQ</sequence>
<comment type="caution">
    <text evidence="2">The sequence shown here is derived from an EMBL/GenBank/DDBJ whole genome shotgun (WGS) entry which is preliminary data.</text>
</comment>
<accession>A0ABS1BJI7</accession>
<name>A0ABS1BJI7_9SPHI</name>